<reference evidence="13 14" key="1">
    <citation type="journal article" date="2017" name="Nat. Ecol. Evol.">
        <title>Scallop genome provides insights into evolution of bilaterian karyotype and development.</title>
        <authorList>
            <person name="Wang S."/>
            <person name="Zhang J."/>
            <person name="Jiao W."/>
            <person name="Li J."/>
            <person name="Xun X."/>
            <person name="Sun Y."/>
            <person name="Guo X."/>
            <person name="Huan P."/>
            <person name="Dong B."/>
            <person name="Zhang L."/>
            <person name="Hu X."/>
            <person name="Sun X."/>
            <person name="Wang J."/>
            <person name="Zhao C."/>
            <person name="Wang Y."/>
            <person name="Wang D."/>
            <person name="Huang X."/>
            <person name="Wang R."/>
            <person name="Lv J."/>
            <person name="Li Y."/>
            <person name="Zhang Z."/>
            <person name="Liu B."/>
            <person name="Lu W."/>
            <person name="Hui Y."/>
            <person name="Liang J."/>
            <person name="Zhou Z."/>
            <person name="Hou R."/>
            <person name="Li X."/>
            <person name="Liu Y."/>
            <person name="Li H."/>
            <person name="Ning X."/>
            <person name="Lin Y."/>
            <person name="Zhao L."/>
            <person name="Xing Q."/>
            <person name="Dou J."/>
            <person name="Li Y."/>
            <person name="Mao J."/>
            <person name="Guo H."/>
            <person name="Dou H."/>
            <person name="Li T."/>
            <person name="Mu C."/>
            <person name="Jiang W."/>
            <person name="Fu Q."/>
            <person name="Fu X."/>
            <person name="Miao Y."/>
            <person name="Liu J."/>
            <person name="Yu Q."/>
            <person name="Li R."/>
            <person name="Liao H."/>
            <person name="Li X."/>
            <person name="Kong Y."/>
            <person name="Jiang Z."/>
            <person name="Chourrout D."/>
            <person name="Li R."/>
            <person name="Bao Z."/>
        </authorList>
    </citation>
    <scope>NUCLEOTIDE SEQUENCE [LARGE SCALE GENOMIC DNA]</scope>
    <source>
        <strain evidence="13 14">PY_sf001</strain>
    </source>
</reference>
<dbReference type="Pfam" id="PF00378">
    <property type="entry name" value="ECH_1"/>
    <property type="match status" value="1"/>
</dbReference>
<dbReference type="PANTHER" id="PTHR43149">
    <property type="entry name" value="ENOYL-COA HYDRATASE"/>
    <property type="match status" value="1"/>
</dbReference>
<evidence type="ECO:0000256" key="4">
    <source>
        <dbReference type="ARBA" id="ARBA00022832"/>
    </source>
</evidence>
<comment type="catalytic activity">
    <reaction evidence="10">
        <text>(3E,5Z,8Z,11Z,14Z)-eicosapentaenoyl-CoA = (2E,4E,8Z,11Z,14Z)-eicosapentaenoyl-CoA</text>
        <dbReference type="Rhea" id="RHEA:45224"/>
        <dbReference type="ChEBI" id="CHEBI:85090"/>
        <dbReference type="ChEBI" id="CHEBI:85091"/>
    </reaction>
</comment>
<accession>A0A210QP57</accession>
<keyword evidence="14" id="KW-1185">Reference proteome</keyword>
<comment type="subcellular location">
    <subcellularLocation>
        <location evidence="1">Peroxisome</location>
    </subcellularLocation>
</comment>
<dbReference type="AlphaFoldDB" id="A0A210QP57"/>
<evidence type="ECO:0000256" key="5">
    <source>
        <dbReference type="ARBA" id="ARBA00022990"/>
    </source>
</evidence>
<dbReference type="Gene3D" id="1.10.12.10">
    <property type="entry name" value="Lyase 2-enoyl-coa Hydratase, Chain A, domain 2"/>
    <property type="match status" value="1"/>
</dbReference>
<dbReference type="SUPFAM" id="SSF52096">
    <property type="entry name" value="ClpP/crotonase"/>
    <property type="match status" value="1"/>
</dbReference>
<dbReference type="STRING" id="6573.A0A210QP57"/>
<dbReference type="InterPro" id="IPR014748">
    <property type="entry name" value="Enoyl-CoA_hydra_C"/>
</dbReference>
<dbReference type="InterPro" id="IPR045002">
    <property type="entry name" value="Ech1-like"/>
</dbReference>
<dbReference type="GO" id="GO:0051750">
    <property type="term" value="F:delta(3,5)-delta(2,4)-dienoyl-CoA isomerase activity"/>
    <property type="evidence" value="ECO:0007669"/>
    <property type="project" value="TreeGrafter"/>
</dbReference>
<dbReference type="NCBIfam" id="NF004794">
    <property type="entry name" value="PRK06142.1"/>
    <property type="match status" value="1"/>
</dbReference>
<evidence type="ECO:0000256" key="11">
    <source>
        <dbReference type="ARBA" id="ARBA00055786"/>
    </source>
</evidence>
<keyword evidence="4" id="KW-0276">Fatty acid metabolism</keyword>
<dbReference type="UniPathway" id="UPA00659"/>
<evidence type="ECO:0000256" key="7">
    <source>
        <dbReference type="ARBA" id="ARBA00023140"/>
    </source>
</evidence>
<dbReference type="FunFam" id="1.10.12.10:FF:000004">
    <property type="entry name" value="Delta3,5-delta2,4-dienoyl-CoA isomerase"/>
    <property type="match status" value="1"/>
</dbReference>
<evidence type="ECO:0000256" key="3">
    <source>
        <dbReference type="ARBA" id="ARBA00005254"/>
    </source>
</evidence>
<evidence type="ECO:0000256" key="12">
    <source>
        <dbReference type="ARBA" id="ARBA00071021"/>
    </source>
</evidence>
<protein>
    <recommendedName>
        <fullName evidence="12">Delta(3,5)-Delta(2,4)-dienoyl-CoA isomerase, mitochondrial</fullName>
    </recommendedName>
</protein>
<evidence type="ECO:0000256" key="9">
    <source>
        <dbReference type="ARBA" id="ARBA00051408"/>
    </source>
</evidence>
<evidence type="ECO:0000256" key="2">
    <source>
        <dbReference type="ARBA" id="ARBA00005005"/>
    </source>
</evidence>
<dbReference type="FunFam" id="3.90.226.10:FF:000024">
    <property type="entry name" value="Delta3,5-delta2,4-dienoyl-CoA isomerase"/>
    <property type="match status" value="1"/>
</dbReference>
<dbReference type="PANTHER" id="PTHR43149:SF1">
    <property type="entry name" value="DELTA(3,5)-DELTA(2,4)-DIENOYL-COA ISOMERASE, MITOCHONDRIAL"/>
    <property type="match status" value="1"/>
</dbReference>
<dbReference type="GO" id="GO:0005739">
    <property type="term" value="C:mitochondrion"/>
    <property type="evidence" value="ECO:0007669"/>
    <property type="project" value="TreeGrafter"/>
</dbReference>
<name>A0A210QP57_MIZYE</name>
<proteinExistence type="inferred from homology"/>
<sequence length="312" mass="34531">MKIITQLMKSSSRGVFLKPVLKPLLLGSARSMSADVTSKYNFETLKVTQPKEFVTQVEMNRPKKLNAMNKAFWSEMRTCFQQLNSDSDCRVIVLSGAGKVFTAGLDLTDLDTVAVMQSDLDPSRKAFMIRGTIADYQETFTVIEKCTKPVIAAIHNACIGGGIDMTSACDIRYATQDSFFQIKEVDIGLAADVGTLQRFPKIVGNDSLVRELIYTARRFHSDEAKEMGFVSRIFPDKESMLTGAMDIAEIIASKSPVAVQGSKVSLVFSRDHSVREGLEHVAVWNQGMLQSEDVMKAVMAGMEKKTPKFSKL</sequence>
<keyword evidence="8 13" id="KW-0413">Isomerase</keyword>
<dbReference type="Gene3D" id="3.90.226.10">
    <property type="entry name" value="2-enoyl-CoA Hydratase, Chain A, domain 1"/>
    <property type="match status" value="1"/>
</dbReference>
<evidence type="ECO:0000313" key="14">
    <source>
        <dbReference type="Proteomes" id="UP000242188"/>
    </source>
</evidence>
<dbReference type="GO" id="GO:0005777">
    <property type="term" value="C:peroxisome"/>
    <property type="evidence" value="ECO:0007669"/>
    <property type="project" value="UniProtKB-SubCell"/>
</dbReference>
<organism evidence="13 14">
    <name type="scientific">Mizuhopecten yessoensis</name>
    <name type="common">Japanese scallop</name>
    <name type="synonym">Patinopecten yessoensis</name>
    <dbReference type="NCBI Taxonomy" id="6573"/>
    <lineage>
        <taxon>Eukaryota</taxon>
        <taxon>Metazoa</taxon>
        <taxon>Spiralia</taxon>
        <taxon>Lophotrochozoa</taxon>
        <taxon>Mollusca</taxon>
        <taxon>Bivalvia</taxon>
        <taxon>Autobranchia</taxon>
        <taxon>Pteriomorphia</taxon>
        <taxon>Pectinida</taxon>
        <taxon>Pectinoidea</taxon>
        <taxon>Pectinidae</taxon>
        <taxon>Mizuhopecten</taxon>
    </lineage>
</organism>
<comment type="similarity">
    <text evidence="3">Belongs to the enoyl-CoA hydratase/isomerase family.</text>
</comment>
<dbReference type="GO" id="GO:0006635">
    <property type="term" value="P:fatty acid beta-oxidation"/>
    <property type="evidence" value="ECO:0007669"/>
    <property type="project" value="UniProtKB-UniPathway"/>
</dbReference>
<dbReference type="CDD" id="cd06558">
    <property type="entry name" value="crotonase-like"/>
    <property type="match status" value="1"/>
</dbReference>
<evidence type="ECO:0000256" key="6">
    <source>
        <dbReference type="ARBA" id="ARBA00023098"/>
    </source>
</evidence>
<comment type="caution">
    <text evidence="13">The sequence shown here is derived from an EMBL/GenBank/DDBJ whole genome shotgun (WGS) entry which is preliminary data.</text>
</comment>
<comment type="pathway">
    <text evidence="2">Lipid metabolism; fatty acid beta-oxidation.</text>
</comment>
<evidence type="ECO:0000256" key="10">
    <source>
        <dbReference type="ARBA" id="ARBA00052809"/>
    </source>
</evidence>
<evidence type="ECO:0000256" key="8">
    <source>
        <dbReference type="ARBA" id="ARBA00023235"/>
    </source>
</evidence>
<gene>
    <name evidence="13" type="ORF">KP79_PYT10690</name>
</gene>
<comment type="function">
    <text evidence="11">Isomerization of 3-trans,5-cis-dienoyl-CoA to 2-trans,4-trans-dienoyl-CoA.</text>
</comment>
<dbReference type="EMBL" id="NEDP02002593">
    <property type="protein sequence ID" value="OWF50485.1"/>
    <property type="molecule type" value="Genomic_DNA"/>
</dbReference>
<evidence type="ECO:0000256" key="1">
    <source>
        <dbReference type="ARBA" id="ARBA00004275"/>
    </source>
</evidence>
<keyword evidence="7" id="KW-0576">Peroxisome</keyword>
<dbReference type="OrthoDB" id="14970at2759"/>
<comment type="catalytic activity">
    <reaction evidence="9">
        <text>(3E,5Z)-octadienoyl-CoA = (2E,4E)-octadienoyl-CoA</text>
        <dbReference type="Rhea" id="RHEA:45244"/>
        <dbReference type="ChEBI" id="CHEBI:62243"/>
        <dbReference type="ChEBI" id="CHEBI:85108"/>
    </reaction>
</comment>
<dbReference type="InterPro" id="IPR029045">
    <property type="entry name" value="ClpP/crotonase-like_dom_sf"/>
</dbReference>
<dbReference type="Proteomes" id="UP000242188">
    <property type="component" value="Unassembled WGS sequence"/>
</dbReference>
<dbReference type="InterPro" id="IPR001753">
    <property type="entry name" value="Enoyl-CoA_hydra/iso"/>
</dbReference>
<keyword evidence="6" id="KW-0443">Lipid metabolism</keyword>
<keyword evidence="5" id="KW-0007">Acetylation</keyword>
<evidence type="ECO:0000313" key="13">
    <source>
        <dbReference type="EMBL" id="OWF50485.1"/>
    </source>
</evidence>